<keyword evidence="3" id="KW-1185">Reference proteome</keyword>
<feature type="compositionally biased region" description="Polar residues" evidence="1">
    <location>
        <begin position="151"/>
        <end position="164"/>
    </location>
</feature>
<evidence type="ECO:0000313" key="3">
    <source>
        <dbReference type="Proteomes" id="UP001190700"/>
    </source>
</evidence>
<gene>
    <name evidence="2" type="ORF">CYMTET_8802</name>
</gene>
<evidence type="ECO:0000256" key="1">
    <source>
        <dbReference type="SAM" id="MobiDB-lite"/>
    </source>
</evidence>
<accession>A0AAE0LFM8</accession>
<comment type="caution">
    <text evidence="2">The sequence shown here is derived from an EMBL/GenBank/DDBJ whole genome shotgun (WGS) entry which is preliminary data.</text>
</comment>
<dbReference type="EMBL" id="LGRX02002743">
    <property type="protein sequence ID" value="KAK3283503.1"/>
    <property type="molecule type" value="Genomic_DNA"/>
</dbReference>
<evidence type="ECO:0000313" key="2">
    <source>
        <dbReference type="EMBL" id="KAK3283503.1"/>
    </source>
</evidence>
<dbReference type="AlphaFoldDB" id="A0AAE0LFM8"/>
<feature type="region of interest" description="Disordered" evidence="1">
    <location>
        <begin position="16"/>
        <end position="45"/>
    </location>
</feature>
<sequence>MPTYVQSRKPCAHAWQGGFLQQSETDGGQNDVQKEERLSPPSGLPRTADVLAREPHPLALLETGVLHDVRDRKRRHTPLDERLVRLHLLQTRVAEYQAFIKGRVPSFPITDVMQDSCFKKRKRVRFAGEDGGGAPGGPEGGDSLLPFWTSFWPSSDSATTKADK</sequence>
<feature type="region of interest" description="Disordered" evidence="1">
    <location>
        <begin position="128"/>
        <end position="164"/>
    </location>
</feature>
<feature type="compositionally biased region" description="Polar residues" evidence="1">
    <location>
        <begin position="19"/>
        <end position="31"/>
    </location>
</feature>
<protein>
    <submittedName>
        <fullName evidence="2">Uncharacterized protein</fullName>
    </submittedName>
</protein>
<reference evidence="2 3" key="1">
    <citation type="journal article" date="2015" name="Genome Biol. Evol.">
        <title>Comparative Genomics of a Bacterivorous Green Alga Reveals Evolutionary Causalities and Consequences of Phago-Mixotrophic Mode of Nutrition.</title>
        <authorList>
            <person name="Burns J.A."/>
            <person name="Paasch A."/>
            <person name="Narechania A."/>
            <person name="Kim E."/>
        </authorList>
    </citation>
    <scope>NUCLEOTIDE SEQUENCE [LARGE SCALE GENOMIC DNA]</scope>
    <source>
        <strain evidence="2 3">PLY_AMNH</strain>
    </source>
</reference>
<name>A0AAE0LFM8_9CHLO</name>
<organism evidence="2 3">
    <name type="scientific">Cymbomonas tetramitiformis</name>
    <dbReference type="NCBI Taxonomy" id="36881"/>
    <lineage>
        <taxon>Eukaryota</taxon>
        <taxon>Viridiplantae</taxon>
        <taxon>Chlorophyta</taxon>
        <taxon>Pyramimonadophyceae</taxon>
        <taxon>Pyramimonadales</taxon>
        <taxon>Pyramimonadaceae</taxon>
        <taxon>Cymbomonas</taxon>
    </lineage>
</organism>
<feature type="compositionally biased region" description="Gly residues" evidence="1">
    <location>
        <begin position="129"/>
        <end position="140"/>
    </location>
</feature>
<dbReference type="Proteomes" id="UP001190700">
    <property type="component" value="Unassembled WGS sequence"/>
</dbReference>
<proteinExistence type="predicted"/>